<gene>
    <name evidence="1" type="ORF">MENT_LOCUS28185</name>
</gene>
<dbReference type="AlphaFoldDB" id="A0A6V7VN99"/>
<organism evidence="1 2">
    <name type="scientific">Meloidogyne enterolobii</name>
    <name type="common">Root-knot nematode worm</name>
    <name type="synonym">Meloidogyne mayaguensis</name>
    <dbReference type="NCBI Taxonomy" id="390850"/>
    <lineage>
        <taxon>Eukaryota</taxon>
        <taxon>Metazoa</taxon>
        <taxon>Ecdysozoa</taxon>
        <taxon>Nematoda</taxon>
        <taxon>Chromadorea</taxon>
        <taxon>Rhabditida</taxon>
        <taxon>Tylenchina</taxon>
        <taxon>Tylenchomorpha</taxon>
        <taxon>Tylenchoidea</taxon>
        <taxon>Meloidogynidae</taxon>
        <taxon>Meloidogyninae</taxon>
        <taxon>Meloidogyne</taxon>
    </lineage>
</organism>
<protein>
    <submittedName>
        <fullName evidence="1">Uncharacterized protein</fullName>
    </submittedName>
</protein>
<comment type="caution">
    <text evidence="1">The sequence shown here is derived from an EMBL/GenBank/DDBJ whole genome shotgun (WGS) entry which is preliminary data.</text>
</comment>
<name>A0A6V7VN99_MELEN</name>
<proteinExistence type="predicted"/>
<evidence type="ECO:0000313" key="2">
    <source>
        <dbReference type="Proteomes" id="UP000580250"/>
    </source>
</evidence>
<reference evidence="1 2" key="1">
    <citation type="submission" date="2020-08" db="EMBL/GenBank/DDBJ databases">
        <authorList>
            <person name="Koutsovoulos G."/>
            <person name="Danchin GJ E."/>
        </authorList>
    </citation>
    <scope>NUCLEOTIDE SEQUENCE [LARGE SCALE GENOMIC DNA]</scope>
</reference>
<accession>A0A6V7VN99</accession>
<dbReference type="EMBL" id="CAJEWN010000275">
    <property type="protein sequence ID" value="CAD2176383.1"/>
    <property type="molecule type" value="Genomic_DNA"/>
</dbReference>
<evidence type="ECO:0000313" key="1">
    <source>
        <dbReference type="EMBL" id="CAD2176383.1"/>
    </source>
</evidence>
<dbReference type="Proteomes" id="UP000580250">
    <property type="component" value="Unassembled WGS sequence"/>
</dbReference>
<sequence>MFLMKNCMEIFKMKTKIIKIREAILHLIFALFVKRRSIRNMYNINN</sequence>